<evidence type="ECO:0000256" key="1">
    <source>
        <dbReference type="ARBA" id="ARBA00022737"/>
    </source>
</evidence>
<evidence type="ECO:0000256" key="2">
    <source>
        <dbReference type="ARBA" id="ARBA00022946"/>
    </source>
</evidence>
<reference evidence="4" key="1">
    <citation type="submission" date="2020-01" db="EMBL/GenBank/DDBJ databases">
        <title>Genome sequence of Kobresia littledalei, the first chromosome-level genome in the family Cyperaceae.</title>
        <authorList>
            <person name="Qu G."/>
        </authorList>
    </citation>
    <scope>NUCLEOTIDE SEQUENCE</scope>
    <source>
        <strain evidence="4">C.B.Clarke</strain>
        <tissue evidence="4">Leaf</tissue>
    </source>
</reference>
<comment type="caution">
    <text evidence="4">The sequence shown here is derived from an EMBL/GenBank/DDBJ whole genome shotgun (WGS) entry which is preliminary data.</text>
</comment>
<evidence type="ECO:0000313" key="5">
    <source>
        <dbReference type="Proteomes" id="UP000623129"/>
    </source>
</evidence>
<dbReference type="GO" id="GO:0016556">
    <property type="term" value="P:mRNA modification"/>
    <property type="evidence" value="ECO:0007669"/>
    <property type="project" value="UniProtKB-ARBA"/>
</dbReference>
<dbReference type="FunFam" id="1.25.40.10:FF:000348">
    <property type="entry name" value="Pentatricopeptide repeat-containing protein chloroplastic"/>
    <property type="match status" value="1"/>
</dbReference>
<protein>
    <submittedName>
        <fullName evidence="4">Pentatricopeptide repeat-containing protein</fullName>
    </submittedName>
</protein>
<proteinExistence type="predicted"/>
<evidence type="ECO:0000256" key="3">
    <source>
        <dbReference type="PROSITE-ProRule" id="PRU00708"/>
    </source>
</evidence>
<dbReference type="EMBL" id="SWLB01000014">
    <property type="protein sequence ID" value="KAF3330163.1"/>
    <property type="molecule type" value="Genomic_DNA"/>
</dbReference>
<name>A0A833VPB3_9POAL</name>
<dbReference type="Gene3D" id="1.25.40.10">
    <property type="entry name" value="Tetratricopeptide repeat domain"/>
    <property type="match status" value="3"/>
</dbReference>
<gene>
    <name evidence="4" type="ORF">FCM35_KLT05494</name>
</gene>
<feature type="repeat" description="PPR" evidence="3">
    <location>
        <begin position="151"/>
        <end position="185"/>
    </location>
</feature>
<dbReference type="PROSITE" id="PS51375">
    <property type="entry name" value="PPR"/>
    <property type="match status" value="2"/>
</dbReference>
<keyword evidence="5" id="KW-1185">Reference proteome</keyword>
<dbReference type="PANTHER" id="PTHR47926">
    <property type="entry name" value="PENTATRICOPEPTIDE REPEAT-CONTAINING PROTEIN"/>
    <property type="match status" value="1"/>
</dbReference>
<dbReference type="GO" id="GO:0003723">
    <property type="term" value="F:RNA binding"/>
    <property type="evidence" value="ECO:0007669"/>
    <property type="project" value="InterPro"/>
</dbReference>
<keyword evidence="1" id="KW-0677">Repeat</keyword>
<dbReference type="NCBIfam" id="TIGR00756">
    <property type="entry name" value="PPR"/>
    <property type="match status" value="2"/>
</dbReference>
<dbReference type="FunFam" id="1.25.40.10:FF:000277">
    <property type="entry name" value="Pentatricopeptide repeat-containing protein, mitochondrial"/>
    <property type="match status" value="1"/>
</dbReference>
<dbReference type="AlphaFoldDB" id="A0A833VPB3"/>
<accession>A0A833VPB3</accession>
<dbReference type="Proteomes" id="UP000623129">
    <property type="component" value="Unassembled WGS sequence"/>
</dbReference>
<dbReference type="GO" id="GO:0005737">
    <property type="term" value="C:cytoplasm"/>
    <property type="evidence" value="ECO:0007669"/>
    <property type="project" value="UniProtKB-ARBA"/>
</dbReference>
<keyword evidence="2" id="KW-0809">Transit peptide</keyword>
<dbReference type="InterPro" id="IPR046960">
    <property type="entry name" value="PPR_At4g14850-like_plant"/>
</dbReference>
<dbReference type="InterPro" id="IPR002885">
    <property type="entry name" value="PPR_rpt"/>
</dbReference>
<dbReference type="Pfam" id="PF01535">
    <property type="entry name" value="PPR"/>
    <property type="match status" value="4"/>
</dbReference>
<organism evidence="4 5">
    <name type="scientific">Carex littledalei</name>
    <dbReference type="NCBI Taxonomy" id="544730"/>
    <lineage>
        <taxon>Eukaryota</taxon>
        <taxon>Viridiplantae</taxon>
        <taxon>Streptophyta</taxon>
        <taxon>Embryophyta</taxon>
        <taxon>Tracheophyta</taxon>
        <taxon>Spermatophyta</taxon>
        <taxon>Magnoliopsida</taxon>
        <taxon>Liliopsida</taxon>
        <taxon>Poales</taxon>
        <taxon>Cyperaceae</taxon>
        <taxon>Cyperoideae</taxon>
        <taxon>Cariceae</taxon>
        <taxon>Carex</taxon>
        <taxon>Carex subgen. Euthyceras</taxon>
    </lineage>
</organism>
<dbReference type="Pfam" id="PF13041">
    <property type="entry name" value="PPR_2"/>
    <property type="match status" value="1"/>
</dbReference>
<evidence type="ECO:0000313" key="4">
    <source>
        <dbReference type="EMBL" id="KAF3330163.1"/>
    </source>
</evidence>
<sequence>MEQSMAVNLVLPLSIRKPKSVLFYNNQNISSSQSDPSISILRYIQALSQNHFPKKTTFISAFKACTNLLLIHHGKSIHAHVLKVGLANDRFVGSSIISFYSSIGHLNHAHKVFDRIPMKDVGLQTAILMAYLRHGKIHNACNFFGEMEEKDVVTWNAMLTGMVQNGLYGEAIELFRKMLINKLKPTKVTIICIISACSQMGALSLGQWIHSYMQRHSHETKPSITLWNSLIHMYAKCGRLDMALDLFYEQEEKNLETYNTILTALSLYGNGSTCLSLFSQIIKLQFCPDRITFLGVLMACSHAGMIGHAYTCIKCMSQVYGVEPGPNHYGCLVDVLSRKGFLEEARQVIKTMPFEPDSYSWGALLSACINYGDVELGLEIAMKLIELEWYEEGRYTGLINLCKKVGRIEDAVKVRKAIERLCRKDNSGRSMIEIDGIVHEFAAGDSMNDV</sequence>
<feature type="repeat" description="PPR" evidence="3">
    <location>
        <begin position="223"/>
        <end position="257"/>
    </location>
</feature>
<dbReference type="InterPro" id="IPR011990">
    <property type="entry name" value="TPR-like_helical_dom_sf"/>
</dbReference>
<dbReference type="OrthoDB" id="185373at2759"/>